<reference evidence="3" key="1">
    <citation type="journal article" date="2015" name="PLoS Genet.">
        <title>Genome Sequence and Transcriptome Analyses of Chrysochromulina tobin: Metabolic Tools for Enhanced Algal Fitness in the Prominent Order Prymnesiales (Haptophyceae).</title>
        <authorList>
            <person name="Hovde B.T."/>
            <person name="Deodato C.R."/>
            <person name="Hunsperger H.M."/>
            <person name="Ryken S.A."/>
            <person name="Yost W."/>
            <person name="Jha R.K."/>
            <person name="Patterson J."/>
            <person name="Monnat R.J. Jr."/>
            <person name="Barlow S.B."/>
            <person name="Starkenburg S.R."/>
            <person name="Cattolico R.A."/>
        </authorList>
    </citation>
    <scope>NUCLEOTIDE SEQUENCE</scope>
    <source>
        <strain evidence="3">CCMP291</strain>
    </source>
</reference>
<name>A0A0M0JPW8_9EUKA</name>
<feature type="region of interest" description="Disordered" evidence="1">
    <location>
        <begin position="1"/>
        <end position="48"/>
    </location>
</feature>
<keyword evidence="3" id="KW-1185">Reference proteome</keyword>
<gene>
    <name evidence="2" type="ORF">Ctob_004653</name>
</gene>
<dbReference type="AlphaFoldDB" id="A0A0M0JPW8"/>
<dbReference type="Proteomes" id="UP000037460">
    <property type="component" value="Unassembled WGS sequence"/>
</dbReference>
<proteinExistence type="predicted"/>
<accession>A0A0M0JPW8</accession>
<evidence type="ECO:0000256" key="1">
    <source>
        <dbReference type="SAM" id="MobiDB-lite"/>
    </source>
</evidence>
<feature type="compositionally biased region" description="Basic and acidic residues" evidence="1">
    <location>
        <begin position="199"/>
        <end position="211"/>
    </location>
</feature>
<feature type="region of interest" description="Disordered" evidence="1">
    <location>
        <begin position="199"/>
        <end position="220"/>
    </location>
</feature>
<evidence type="ECO:0000313" key="2">
    <source>
        <dbReference type="EMBL" id="KOO28342.1"/>
    </source>
</evidence>
<organism evidence="2 3">
    <name type="scientific">Chrysochromulina tobinii</name>
    <dbReference type="NCBI Taxonomy" id="1460289"/>
    <lineage>
        <taxon>Eukaryota</taxon>
        <taxon>Haptista</taxon>
        <taxon>Haptophyta</taxon>
        <taxon>Prymnesiophyceae</taxon>
        <taxon>Prymnesiales</taxon>
        <taxon>Chrysochromulinaceae</taxon>
        <taxon>Chrysochromulina</taxon>
    </lineage>
</organism>
<dbReference type="EMBL" id="JWZX01002582">
    <property type="protein sequence ID" value="KOO28342.1"/>
    <property type="molecule type" value="Genomic_DNA"/>
</dbReference>
<protein>
    <submittedName>
        <fullName evidence="2">Uncharacterized protein</fullName>
    </submittedName>
</protein>
<sequence>MSYAGGSGNTAVATKTAPVRRKPPNPDGHKSLVEAPLPYRQEDPAEPNTRYCDTVNGVIPGYAGHRPRAQHTYGKAAFGDPNGLSHAGELRKKGDLEVFGDMAVWNDKGTTYQGAGVGVDGEQTGHPSTKADAGVWAEGLPEYSVQVGGVLPGYGGHVPRALHTYGKSAKGATPPFAKVQEHEEIAELRELFSRSPKVRGLESGDYQRSDPNDDGEEWWPQGPPTAAIKGFMTDFRDERNGVVPKYAGHVPRAKDKYGASAMGHTRTVEAKKPAHLKDESNSGVNTGDQIMGTVNRVNTKTEVAFKPTMRIDGNGVIPGYRGHVPNAYNAVGMTTFLSGPGYTEVKVENMEKMGGAGDLGDSAAAYGCNDWGASSFSDGYADFDGAAPDASWMAKDAVSAGGHIDQYTFGDASADAAREAARKNAEHKALHDAAKRAARGF</sequence>
<comment type="caution">
    <text evidence="2">The sequence shown here is derived from an EMBL/GenBank/DDBJ whole genome shotgun (WGS) entry which is preliminary data.</text>
</comment>
<evidence type="ECO:0000313" key="3">
    <source>
        <dbReference type="Proteomes" id="UP000037460"/>
    </source>
</evidence>